<dbReference type="InterPro" id="IPR007345">
    <property type="entry name" value="Polysacch_pyruvyl_Trfase"/>
</dbReference>
<keyword evidence="3" id="KW-1185">Reference proteome</keyword>
<evidence type="ECO:0000313" key="2">
    <source>
        <dbReference type="EMBL" id="MFD0980690.1"/>
    </source>
</evidence>
<reference evidence="3" key="1">
    <citation type="journal article" date="2019" name="Int. J. Syst. Evol. Microbiol.">
        <title>The Global Catalogue of Microorganisms (GCM) 10K type strain sequencing project: providing services to taxonomists for standard genome sequencing and annotation.</title>
        <authorList>
            <consortium name="The Broad Institute Genomics Platform"/>
            <consortium name="The Broad Institute Genome Sequencing Center for Infectious Disease"/>
            <person name="Wu L."/>
            <person name="Ma J."/>
        </authorList>
    </citation>
    <scope>NUCLEOTIDE SEQUENCE [LARGE SCALE GENOMIC DNA]</scope>
    <source>
        <strain evidence="3">CCUG 60524</strain>
    </source>
</reference>
<dbReference type="EMBL" id="JBHTJT010000030">
    <property type="protein sequence ID" value="MFD0980690.1"/>
    <property type="molecule type" value="Genomic_DNA"/>
</dbReference>
<protein>
    <submittedName>
        <fullName evidence="2">Polysaccharide pyruvyl transferase family protein</fullName>
    </submittedName>
</protein>
<proteinExistence type="predicted"/>
<sequence length="299" mass="31370">MAAEAPIKLFWYRKEPNFGDALSPLVVAHLAGRPVAWAHRGECELYAAGSLMTMIANAHAEPRHDGSRPVIWGSGMMAPVSSGFLANVRLALLRGPITATLLGQRAEGYGDPGLLAPELLEEAPQRQDRIGVVPHLSKRGDPALVTALAEDPRLMLIDVTAEDPLDVVRQIASCAYVFSSSLHGMTVADAFGVPNTWLDPSGNHGAAALKFYDYAASVGRALPTPLAVDEIGAAIRAGLPETIGHAAGVAACRQALVEAFPAELRAGQGATASPRATDGLGLRAEEARASGYEMKGLAR</sequence>
<dbReference type="Proteomes" id="UP001597108">
    <property type="component" value="Unassembled WGS sequence"/>
</dbReference>
<keyword evidence="2" id="KW-0808">Transferase</keyword>
<comment type="caution">
    <text evidence="2">The sequence shown here is derived from an EMBL/GenBank/DDBJ whole genome shotgun (WGS) entry which is preliminary data.</text>
</comment>
<dbReference type="Pfam" id="PF04230">
    <property type="entry name" value="PS_pyruv_trans"/>
    <property type="match status" value="1"/>
</dbReference>
<dbReference type="GO" id="GO:0016740">
    <property type="term" value="F:transferase activity"/>
    <property type="evidence" value="ECO:0007669"/>
    <property type="project" value="UniProtKB-KW"/>
</dbReference>
<dbReference type="RefSeq" id="WP_386075230.1">
    <property type="nucleotide sequence ID" value="NZ_JBHTJT010000030.1"/>
</dbReference>
<evidence type="ECO:0000259" key="1">
    <source>
        <dbReference type="Pfam" id="PF04230"/>
    </source>
</evidence>
<gene>
    <name evidence="2" type="ORF">ACFQ2S_13635</name>
</gene>
<feature type="domain" description="Polysaccharide pyruvyl transferase" evidence="1">
    <location>
        <begin position="91"/>
        <end position="201"/>
    </location>
</feature>
<evidence type="ECO:0000313" key="3">
    <source>
        <dbReference type="Proteomes" id="UP001597108"/>
    </source>
</evidence>
<accession>A0ABW3IT17</accession>
<organism evidence="2 3">
    <name type="scientific">Tropicimonas aquimaris</name>
    <dbReference type="NCBI Taxonomy" id="914152"/>
    <lineage>
        <taxon>Bacteria</taxon>
        <taxon>Pseudomonadati</taxon>
        <taxon>Pseudomonadota</taxon>
        <taxon>Alphaproteobacteria</taxon>
        <taxon>Rhodobacterales</taxon>
        <taxon>Roseobacteraceae</taxon>
        <taxon>Tropicimonas</taxon>
    </lineage>
</organism>
<name>A0ABW3IT17_9RHOB</name>